<dbReference type="UniPathway" id="UPA00077">
    <property type="reaction ID" value="UER00155"/>
</dbReference>
<evidence type="ECO:0000256" key="1">
    <source>
        <dbReference type="ARBA" id="ARBA00000198"/>
    </source>
</evidence>
<evidence type="ECO:0000313" key="11">
    <source>
        <dbReference type="Proteomes" id="UP000183995"/>
    </source>
</evidence>
<dbReference type="SUPFAM" id="SSF55083">
    <property type="entry name" value="6-hydroxymethyl-7,8-dihydropterin pyrophosphokinase, HPPK"/>
    <property type="match status" value="1"/>
</dbReference>
<evidence type="ECO:0000313" key="10">
    <source>
        <dbReference type="EMBL" id="SHH67004.1"/>
    </source>
</evidence>
<name>A0A1M5UVN6_9FIRM</name>
<evidence type="ECO:0000259" key="9">
    <source>
        <dbReference type="Pfam" id="PF01288"/>
    </source>
</evidence>
<proteinExistence type="predicted"/>
<evidence type="ECO:0000256" key="6">
    <source>
        <dbReference type="ARBA" id="ARBA00022777"/>
    </source>
</evidence>
<dbReference type="GO" id="GO:0046656">
    <property type="term" value="P:folic acid biosynthetic process"/>
    <property type="evidence" value="ECO:0007669"/>
    <property type="project" value="UniProtKB-KW"/>
</dbReference>
<dbReference type="InterPro" id="IPR000550">
    <property type="entry name" value="Hppk"/>
</dbReference>
<evidence type="ECO:0000256" key="4">
    <source>
        <dbReference type="ARBA" id="ARBA00022679"/>
    </source>
</evidence>
<dbReference type="PANTHER" id="PTHR43071">
    <property type="entry name" value="2-AMINO-4-HYDROXY-6-HYDROXYMETHYLDIHYDROPTERIDINE PYROPHOSPHOKINASE"/>
    <property type="match status" value="1"/>
</dbReference>
<keyword evidence="6 10" id="KW-0418">Kinase</keyword>
<dbReference type="RefSeq" id="WP_073076215.1">
    <property type="nucleotide sequence ID" value="NZ_FQXV01000001.1"/>
</dbReference>
<dbReference type="Pfam" id="PF01288">
    <property type="entry name" value="HPPK"/>
    <property type="match status" value="1"/>
</dbReference>
<sequence length="161" mass="18292">MNRVFFSLGSNLGDTEANIKEALRLLSEKVRVVRVSSFYETEPVGYKDQPWFLNIAAEGATSLSPEELLQFTQSIERQMKRVKTIVNGPRSIDVDILLFNDDMIKTETLTIPHPRMLERAFVLVPLYEIAPGLILDGRYIKDHLDGLKGEKIRKRLGQCSA</sequence>
<evidence type="ECO:0000256" key="7">
    <source>
        <dbReference type="ARBA" id="ARBA00022840"/>
    </source>
</evidence>
<keyword evidence="7" id="KW-0067">ATP-binding</keyword>
<dbReference type="Gene3D" id="3.30.70.560">
    <property type="entry name" value="7,8-Dihydro-6-hydroxymethylpterin-pyrophosphokinase HPPK"/>
    <property type="match status" value="1"/>
</dbReference>
<evidence type="ECO:0000256" key="5">
    <source>
        <dbReference type="ARBA" id="ARBA00022741"/>
    </source>
</evidence>
<gene>
    <name evidence="10" type="ORF">SAMN02745823_00697</name>
</gene>
<comment type="catalytic activity">
    <reaction evidence="1">
        <text>6-hydroxymethyl-7,8-dihydropterin + ATP = (7,8-dihydropterin-6-yl)methyl diphosphate + AMP + H(+)</text>
        <dbReference type="Rhea" id="RHEA:11412"/>
        <dbReference type="ChEBI" id="CHEBI:15378"/>
        <dbReference type="ChEBI" id="CHEBI:30616"/>
        <dbReference type="ChEBI" id="CHEBI:44841"/>
        <dbReference type="ChEBI" id="CHEBI:72950"/>
        <dbReference type="ChEBI" id="CHEBI:456215"/>
        <dbReference type="EC" id="2.7.6.3"/>
    </reaction>
</comment>
<comment type="pathway">
    <text evidence="2">Cofactor biosynthesis; tetrahydrofolate biosynthesis; 2-amino-4-hydroxy-6-hydroxymethyl-7,8-dihydropteridine diphosphate from 7,8-dihydroneopterin triphosphate: step 4/4.</text>
</comment>
<dbReference type="EMBL" id="FQXV01000001">
    <property type="protein sequence ID" value="SHH67004.1"/>
    <property type="molecule type" value="Genomic_DNA"/>
</dbReference>
<keyword evidence="8" id="KW-0289">Folate biosynthesis</keyword>
<dbReference type="GO" id="GO:0046654">
    <property type="term" value="P:tetrahydrofolate biosynthetic process"/>
    <property type="evidence" value="ECO:0007669"/>
    <property type="project" value="UniProtKB-UniPathway"/>
</dbReference>
<keyword evidence="11" id="KW-1185">Reference proteome</keyword>
<dbReference type="EC" id="2.7.6.3" evidence="3"/>
<evidence type="ECO:0000256" key="3">
    <source>
        <dbReference type="ARBA" id="ARBA00013253"/>
    </source>
</evidence>
<evidence type="ECO:0000256" key="8">
    <source>
        <dbReference type="ARBA" id="ARBA00022909"/>
    </source>
</evidence>
<dbReference type="GO" id="GO:0016301">
    <property type="term" value="F:kinase activity"/>
    <property type="evidence" value="ECO:0007669"/>
    <property type="project" value="UniProtKB-KW"/>
</dbReference>
<dbReference type="GO" id="GO:0005524">
    <property type="term" value="F:ATP binding"/>
    <property type="evidence" value="ECO:0007669"/>
    <property type="project" value="UniProtKB-KW"/>
</dbReference>
<dbReference type="PANTHER" id="PTHR43071:SF1">
    <property type="entry name" value="2-AMINO-4-HYDROXY-6-HYDROXYMETHYLDIHYDROPTERIDINE PYROPHOSPHOKINASE"/>
    <property type="match status" value="1"/>
</dbReference>
<dbReference type="NCBIfam" id="TIGR01498">
    <property type="entry name" value="folK"/>
    <property type="match status" value="1"/>
</dbReference>
<dbReference type="InterPro" id="IPR035907">
    <property type="entry name" value="Hppk_sf"/>
</dbReference>
<protein>
    <recommendedName>
        <fullName evidence="3">2-amino-4-hydroxy-6-hydroxymethyldihydropteridine diphosphokinase</fullName>
        <ecNumber evidence="3">2.7.6.3</ecNumber>
    </recommendedName>
</protein>
<dbReference type="Proteomes" id="UP000183995">
    <property type="component" value="Unassembled WGS sequence"/>
</dbReference>
<accession>A0A1M5UVN6</accession>
<dbReference type="AlphaFoldDB" id="A0A1M5UVN6"/>
<keyword evidence="5" id="KW-0547">Nucleotide-binding</keyword>
<keyword evidence="4" id="KW-0808">Transferase</keyword>
<dbReference type="STRING" id="1123282.SAMN02745823_00697"/>
<dbReference type="OrthoDB" id="9808041at2"/>
<organism evidence="10 11">
    <name type="scientific">Sporobacter termitidis DSM 10068</name>
    <dbReference type="NCBI Taxonomy" id="1123282"/>
    <lineage>
        <taxon>Bacteria</taxon>
        <taxon>Bacillati</taxon>
        <taxon>Bacillota</taxon>
        <taxon>Clostridia</taxon>
        <taxon>Eubacteriales</taxon>
        <taxon>Oscillospiraceae</taxon>
        <taxon>Sporobacter</taxon>
    </lineage>
</organism>
<feature type="domain" description="7,8-dihydro-6-hydroxymethylpterin-pyrophosphokinase" evidence="9">
    <location>
        <begin position="6"/>
        <end position="131"/>
    </location>
</feature>
<dbReference type="CDD" id="cd00483">
    <property type="entry name" value="HPPK"/>
    <property type="match status" value="1"/>
</dbReference>
<reference evidence="10 11" key="1">
    <citation type="submission" date="2016-11" db="EMBL/GenBank/DDBJ databases">
        <authorList>
            <person name="Jaros S."/>
            <person name="Januszkiewicz K."/>
            <person name="Wedrychowicz H."/>
        </authorList>
    </citation>
    <scope>NUCLEOTIDE SEQUENCE [LARGE SCALE GENOMIC DNA]</scope>
    <source>
        <strain evidence="10 11">DSM 10068</strain>
    </source>
</reference>
<evidence type="ECO:0000256" key="2">
    <source>
        <dbReference type="ARBA" id="ARBA00005051"/>
    </source>
</evidence>
<dbReference type="GO" id="GO:0003848">
    <property type="term" value="F:2-amino-4-hydroxy-6-hydroxymethyldihydropteridine diphosphokinase activity"/>
    <property type="evidence" value="ECO:0007669"/>
    <property type="project" value="UniProtKB-EC"/>
</dbReference>